<evidence type="ECO:0000256" key="1">
    <source>
        <dbReference type="ARBA" id="ARBA00004651"/>
    </source>
</evidence>
<keyword evidence="9" id="KW-1185">Reference proteome</keyword>
<evidence type="ECO:0000256" key="6">
    <source>
        <dbReference type="SAM" id="Phobius"/>
    </source>
</evidence>
<dbReference type="CDD" id="cd17316">
    <property type="entry name" value="MFS_SV2_like"/>
    <property type="match status" value="1"/>
</dbReference>
<dbReference type="EMBL" id="JBHLUD010000019">
    <property type="protein sequence ID" value="MFC0548759.1"/>
    <property type="molecule type" value="Genomic_DNA"/>
</dbReference>
<evidence type="ECO:0000256" key="3">
    <source>
        <dbReference type="ARBA" id="ARBA00022692"/>
    </source>
</evidence>
<evidence type="ECO:0000313" key="9">
    <source>
        <dbReference type="Proteomes" id="UP001589810"/>
    </source>
</evidence>
<protein>
    <submittedName>
        <fullName evidence="8">MFS transporter</fullName>
    </submittedName>
</protein>
<keyword evidence="4 6" id="KW-1133">Transmembrane helix</keyword>
<comment type="subcellular location">
    <subcellularLocation>
        <location evidence="1">Cell membrane</location>
        <topology evidence="1">Multi-pass membrane protein</topology>
    </subcellularLocation>
</comment>
<name>A0ABV6N8K4_9PSEU</name>
<gene>
    <name evidence="8" type="ORF">ACFFH7_45130</name>
</gene>
<feature type="transmembrane region" description="Helical" evidence="6">
    <location>
        <begin position="384"/>
        <end position="406"/>
    </location>
</feature>
<proteinExistence type="inferred from homology"/>
<feature type="transmembrane region" description="Helical" evidence="6">
    <location>
        <begin position="79"/>
        <end position="98"/>
    </location>
</feature>
<feature type="transmembrane region" description="Helical" evidence="6">
    <location>
        <begin position="110"/>
        <end position="129"/>
    </location>
</feature>
<dbReference type="InterPro" id="IPR005828">
    <property type="entry name" value="MFS_sugar_transport-like"/>
</dbReference>
<evidence type="ECO:0000256" key="4">
    <source>
        <dbReference type="ARBA" id="ARBA00022989"/>
    </source>
</evidence>
<feature type="domain" description="Major facilitator superfamily (MFS) profile" evidence="7">
    <location>
        <begin position="41"/>
        <end position="473"/>
    </location>
</feature>
<reference evidence="8 9" key="1">
    <citation type="submission" date="2024-09" db="EMBL/GenBank/DDBJ databases">
        <authorList>
            <person name="Sun Q."/>
            <person name="Mori K."/>
        </authorList>
    </citation>
    <scope>NUCLEOTIDE SEQUENCE [LARGE SCALE GENOMIC DNA]</scope>
    <source>
        <strain evidence="8 9">TBRC 1432</strain>
    </source>
</reference>
<dbReference type="PROSITE" id="PS00217">
    <property type="entry name" value="SUGAR_TRANSPORT_2"/>
    <property type="match status" value="1"/>
</dbReference>
<dbReference type="PROSITE" id="PS50850">
    <property type="entry name" value="MFS"/>
    <property type="match status" value="1"/>
</dbReference>
<evidence type="ECO:0000259" key="7">
    <source>
        <dbReference type="PROSITE" id="PS50850"/>
    </source>
</evidence>
<feature type="transmembrane region" description="Helical" evidence="6">
    <location>
        <begin position="448"/>
        <end position="467"/>
    </location>
</feature>
<feature type="transmembrane region" description="Helical" evidence="6">
    <location>
        <begin position="295"/>
        <end position="313"/>
    </location>
</feature>
<feature type="transmembrane region" description="Helical" evidence="6">
    <location>
        <begin position="135"/>
        <end position="156"/>
    </location>
</feature>
<dbReference type="Gene3D" id="1.20.1250.20">
    <property type="entry name" value="MFS general substrate transporter like domains"/>
    <property type="match status" value="1"/>
</dbReference>
<evidence type="ECO:0000256" key="2">
    <source>
        <dbReference type="ARBA" id="ARBA00010992"/>
    </source>
</evidence>
<feature type="transmembrane region" description="Helical" evidence="6">
    <location>
        <begin position="168"/>
        <end position="190"/>
    </location>
</feature>
<keyword evidence="5 6" id="KW-0472">Membrane</keyword>
<dbReference type="SUPFAM" id="SSF103473">
    <property type="entry name" value="MFS general substrate transporter"/>
    <property type="match status" value="1"/>
</dbReference>
<feature type="transmembrane region" description="Helical" evidence="6">
    <location>
        <begin position="325"/>
        <end position="347"/>
    </location>
</feature>
<dbReference type="InterPro" id="IPR050360">
    <property type="entry name" value="MFS_Sugar_Transporters"/>
</dbReference>
<feature type="transmembrane region" description="Helical" evidence="6">
    <location>
        <begin position="359"/>
        <end position="378"/>
    </location>
</feature>
<keyword evidence="3 6" id="KW-0812">Transmembrane</keyword>
<accession>A0ABV6N8K4</accession>
<dbReference type="PANTHER" id="PTHR48022">
    <property type="entry name" value="PLASTIDIC GLUCOSE TRANSPORTER 4"/>
    <property type="match status" value="1"/>
</dbReference>
<feature type="transmembrane region" description="Helical" evidence="6">
    <location>
        <begin position="210"/>
        <end position="230"/>
    </location>
</feature>
<dbReference type="PANTHER" id="PTHR48022:SF2">
    <property type="entry name" value="PLASTIDIC GLUCOSE TRANSPORTER 4"/>
    <property type="match status" value="1"/>
</dbReference>
<evidence type="ECO:0000313" key="8">
    <source>
        <dbReference type="EMBL" id="MFC0548759.1"/>
    </source>
</evidence>
<comment type="caution">
    <text evidence="8">The sequence shown here is derived from an EMBL/GenBank/DDBJ whole genome shotgun (WGS) entry which is preliminary data.</text>
</comment>
<dbReference type="InterPro" id="IPR020846">
    <property type="entry name" value="MFS_dom"/>
</dbReference>
<dbReference type="InterPro" id="IPR036259">
    <property type="entry name" value="MFS_trans_sf"/>
</dbReference>
<comment type="similarity">
    <text evidence="2">Belongs to the major facilitator superfamily. Sugar transporter (TC 2.A.1.1) family.</text>
</comment>
<feature type="transmembrane region" description="Helical" evidence="6">
    <location>
        <begin position="33"/>
        <end position="51"/>
    </location>
</feature>
<evidence type="ECO:0000256" key="5">
    <source>
        <dbReference type="ARBA" id="ARBA00023136"/>
    </source>
</evidence>
<dbReference type="InterPro" id="IPR005829">
    <property type="entry name" value="Sugar_transporter_CS"/>
</dbReference>
<dbReference type="Proteomes" id="UP001589810">
    <property type="component" value="Unassembled WGS sequence"/>
</dbReference>
<feature type="transmembrane region" description="Helical" evidence="6">
    <location>
        <begin position="418"/>
        <end position="442"/>
    </location>
</feature>
<organism evidence="8 9">
    <name type="scientific">Kutzneria chonburiensis</name>
    <dbReference type="NCBI Taxonomy" id="1483604"/>
    <lineage>
        <taxon>Bacteria</taxon>
        <taxon>Bacillati</taxon>
        <taxon>Actinomycetota</taxon>
        <taxon>Actinomycetes</taxon>
        <taxon>Pseudonocardiales</taxon>
        <taxon>Pseudonocardiaceae</taxon>
        <taxon>Kutzneria</taxon>
    </lineage>
</organism>
<dbReference type="RefSeq" id="WP_273941828.1">
    <property type="nucleotide sequence ID" value="NZ_CP097263.1"/>
</dbReference>
<sequence length="481" mass="50536">MAGNEPTTARSAAPTTHSRAMVLARLDRLPRRAVGYAATGIIGLAMFVIFYCNFDINVSFLQTCGQIVAGCTPADAQSWLPLPVCSYLAGYVVGCLLIAPLSDRLGRRTVLAGSIGFAAVGSLIAAIAGDYATFTVGRAITGIAMGAVLAVGNTYIGELAPHGARARYTATTFVLCTLGAMVGIGLGLMLTTEPAPFPQGMPVAFGLADGWRWIHWVAVILGALAVLAAVRLPESPRWLVEHGRLDEADAVVTRLEARVGQPLPEPDPATIAPPAEHAGHAYRELFANPRYRRRALLLVAMWFTGYATVFSYSTGSTVVLTSLHFTPPVAGMISAAGGVGFFVQGLFSARYSEVLERRYWLPVGAALTVLGAVVIALFGTDIGWALAGSFLVFFGFNVWVPPTFALSAESFPTRVRSAGFGLVDGIGVLGGATGVLVIAPLVPLLAPLPALLLVSSFLVVAAVLAQFTPRARNRALEELSP</sequence>
<dbReference type="Pfam" id="PF00083">
    <property type="entry name" value="Sugar_tr"/>
    <property type="match status" value="1"/>
</dbReference>
<dbReference type="PROSITE" id="PS00216">
    <property type="entry name" value="SUGAR_TRANSPORT_1"/>
    <property type="match status" value="1"/>
</dbReference>